<gene>
    <name evidence="2" type="ORF">SAMN05216593_10126</name>
</gene>
<feature type="compositionally biased region" description="Basic and acidic residues" evidence="1">
    <location>
        <begin position="128"/>
        <end position="144"/>
    </location>
</feature>
<evidence type="ECO:0000313" key="3">
    <source>
        <dbReference type="Proteomes" id="UP000183983"/>
    </source>
</evidence>
<dbReference type="AlphaFoldDB" id="A0A1M7IZX4"/>
<proteinExistence type="predicted"/>
<feature type="compositionally biased region" description="Acidic residues" evidence="1">
    <location>
        <begin position="72"/>
        <end position="83"/>
    </location>
</feature>
<dbReference type="Pfam" id="PF03592">
    <property type="entry name" value="Terminase_2"/>
    <property type="match status" value="1"/>
</dbReference>
<dbReference type="GO" id="GO:0051276">
    <property type="term" value="P:chromosome organization"/>
    <property type="evidence" value="ECO:0007669"/>
    <property type="project" value="InterPro"/>
</dbReference>
<reference evidence="2 3" key="1">
    <citation type="submission" date="2016-11" db="EMBL/GenBank/DDBJ databases">
        <authorList>
            <person name="Jaros S."/>
            <person name="Januszkiewicz K."/>
            <person name="Wedrychowicz H."/>
        </authorList>
    </citation>
    <scope>NUCLEOTIDE SEQUENCE [LARGE SCALE GENOMIC DNA]</scope>
    <source>
        <strain evidence="2 3">LMG 26898</strain>
    </source>
</reference>
<dbReference type="RefSeq" id="WP_073161716.1">
    <property type="nucleotide sequence ID" value="NZ_FRDA01000001.1"/>
</dbReference>
<organism evidence="2 3">
    <name type="scientific">Pseudomonas asturiensis</name>
    <dbReference type="NCBI Taxonomy" id="1190415"/>
    <lineage>
        <taxon>Bacteria</taxon>
        <taxon>Pseudomonadati</taxon>
        <taxon>Pseudomonadota</taxon>
        <taxon>Gammaproteobacteria</taxon>
        <taxon>Pseudomonadales</taxon>
        <taxon>Pseudomonadaceae</taxon>
        <taxon>Pseudomonas</taxon>
    </lineage>
</organism>
<dbReference type="Gene3D" id="1.10.10.1400">
    <property type="entry name" value="Terminase, small subunit, N-terminal DNA-binding domain, HTH motif"/>
    <property type="match status" value="1"/>
</dbReference>
<sequence>MALTPKKRAFADALRGGASNKEAAIAAGYSASSASAAGSRLAKDPHVLAALASSTVNKNVKARSPAKQAEPEQPDVSDAEDGPAFDLSRALTFTDPKAFLIAAMNDPEAEAKLRVDAAKALMPFMHQRKGETGKKEEKQNEAEKAAAGIYSTGKPPPLRSVK</sequence>
<dbReference type="STRING" id="1190415.SAMN05216593_10126"/>
<dbReference type="InterPro" id="IPR038713">
    <property type="entry name" value="Terminase_Gp1_N_sf"/>
</dbReference>
<name>A0A1M7IZX4_9PSED</name>
<dbReference type="OrthoDB" id="8756642at2"/>
<feature type="region of interest" description="Disordered" evidence="1">
    <location>
        <begin position="126"/>
        <end position="162"/>
    </location>
</feature>
<feature type="region of interest" description="Disordered" evidence="1">
    <location>
        <begin position="56"/>
        <end position="83"/>
    </location>
</feature>
<evidence type="ECO:0000313" key="2">
    <source>
        <dbReference type="EMBL" id="SHM46222.1"/>
    </source>
</evidence>
<accession>A0A1M7IZX4</accession>
<protein>
    <submittedName>
        <fullName evidence="2">Phage terminase small subunit</fullName>
    </submittedName>
</protein>
<evidence type="ECO:0000256" key="1">
    <source>
        <dbReference type="SAM" id="MobiDB-lite"/>
    </source>
</evidence>
<dbReference type="EMBL" id="FRDA01000001">
    <property type="protein sequence ID" value="SHM46222.1"/>
    <property type="molecule type" value="Genomic_DNA"/>
</dbReference>
<dbReference type="InterPro" id="IPR005335">
    <property type="entry name" value="Terminase_ssu"/>
</dbReference>
<dbReference type="Proteomes" id="UP000183983">
    <property type="component" value="Unassembled WGS sequence"/>
</dbReference>